<gene>
    <name evidence="4" type="ORF">V5O48_001235</name>
</gene>
<proteinExistence type="predicted"/>
<dbReference type="Pfam" id="PF04082">
    <property type="entry name" value="Fungal_trans"/>
    <property type="match status" value="2"/>
</dbReference>
<dbReference type="PANTHER" id="PTHR46910:SF1">
    <property type="entry name" value="MISCELLANEOUS ZN(II)2CYS6 TRANSCRIPTION FACTOR (EUROFUNG)-RELATED"/>
    <property type="match status" value="1"/>
</dbReference>
<feature type="compositionally biased region" description="Basic and acidic residues" evidence="2">
    <location>
        <begin position="628"/>
        <end position="637"/>
    </location>
</feature>
<name>A0ABR3FYZ4_9AGAR</name>
<protein>
    <recommendedName>
        <fullName evidence="3">Xylanolytic transcriptional activator regulatory domain-containing protein</fullName>
    </recommendedName>
</protein>
<feature type="region of interest" description="Disordered" evidence="2">
    <location>
        <begin position="119"/>
        <end position="141"/>
    </location>
</feature>
<evidence type="ECO:0000259" key="3">
    <source>
        <dbReference type="SMART" id="SM00906"/>
    </source>
</evidence>
<keyword evidence="5" id="KW-1185">Reference proteome</keyword>
<feature type="region of interest" description="Disordered" evidence="2">
    <location>
        <begin position="1"/>
        <end position="63"/>
    </location>
</feature>
<sequence>MAQQGKKKRADPEPPPPDAGQKPVQLQRRRKIDPPGARRSNATVVSPPAPNAQLQALSVPGSRQRTEELEARLIHMETIFTQLAPVLEQIPTNGAGPSTSPANATAALSPEATAMLRSVAPRDGHDKSPSSSPKPVKVEDDVSESFGQLALDEYGHPRWIGGSSTMSLIQSFRAITSSPLHRISPMEEDPLSPIPSVNKLYFPASVFFGKVRALPGPEEVEYPPRDLADKLVNAYFARFHFLMPILDKPKFLREYEHVMNNQKDRELHRSQTAFISLIFAVFTCAANLVQDDRLNVTDRADEGGMGMVYYERLSVTPIEKETRRKIWAGVYTLDRMLAIALGRPLGIEDADCDVEEPVEVDDESLPEYFSGANMPTDRIHLMTGFNSLTKLYEIGGRVLRQVYGLDNCKEQLEPERQAELQQTVEALDAELTQWCDDLLPVFKSQPQTDEQVSMGAVLCSHYYSVLTTLHRNFIPVKRSDQLVTPKSTAKAVSSARSCIRLAPSMKNVVPPSHHLAFFIQHLFSSAVILLLYAMHTPDTRAARAAMDEAKTSLDALQSWEGQWPGARKCRELLVDLTNTANEAIARHASESPSIPPSTAAPADLEHRAPGGASASAMHSRVTKNRSTRRTESRDRAAPSRRMAAVSPYRHDNARARSSSRRRGHESHDSIDGPYFHSLSSPTTTLPQLPNPGSAHSSPASAHLPSPITTVNESGPEASPTLLSAHAFSTNHGSPELAFNQVPSPPRYENDFGIQTNPLQYSSAQQWNGQSELYSPTSAEGSMPFSNANDSGFSESYNFGMSGDMNEFLGSLSTSPPTTSFAATGLPFRGLDYLRNYPDGNPVGDHFMGEQDPLWHSYDPVSFELNPDLPFTLGDRDLHNGLR</sequence>
<dbReference type="EMBL" id="JBAHYK010000023">
    <property type="protein sequence ID" value="KAL0580770.1"/>
    <property type="molecule type" value="Genomic_DNA"/>
</dbReference>
<dbReference type="Proteomes" id="UP001465976">
    <property type="component" value="Unassembled WGS sequence"/>
</dbReference>
<evidence type="ECO:0000313" key="5">
    <source>
        <dbReference type="Proteomes" id="UP001465976"/>
    </source>
</evidence>
<keyword evidence="1" id="KW-0539">Nucleus</keyword>
<dbReference type="PANTHER" id="PTHR46910">
    <property type="entry name" value="TRANSCRIPTION FACTOR PDR1"/>
    <property type="match status" value="1"/>
</dbReference>
<accession>A0ABR3FYZ4</accession>
<comment type="caution">
    <text evidence="4">The sequence shown here is derived from an EMBL/GenBank/DDBJ whole genome shotgun (WGS) entry which is preliminary data.</text>
</comment>
<feature type="compositionally biased region" description="Polar residues" evidence="2">
    <location>
        <begin position="752"/>
        <end position="786"/>
    </location>
</feature>
<feature type="domain" description="Xylanolytic transcriptional activator regulatory" evidence="3">
    <location>
        <begin position="278"/>
        <end position="363"/>
    </location>
</feature>
<reference evidence="4 5" key="1">
    <citation type="submission" date="2024-02" db="EMBL/GenBank/DDBJ databases">
        <title>A draft genome for the cacao thread blight pathogen Marasmius crinis-equi.</title>
        <authorList>
            <person name="Cohen S.P."/>
            <person name="Baruah I.K."/>
            <person name="Amoako-Attah I."/>
            <person name="Bukari Y."/>
            <person name="Meinhardt L.W."/>
            <person name="Bailey B.A."/>
        </authorList>
    </citation>
    <scope>NUCLEOTIDE SEQUENCE [LARGE SCALE GENOMIC DNA]</scope>
    <source>
        <strain evidence="4 5">GH-76</strain>
    </source>
</reference>
<dbReference type="SMART" id="SM00906">
    <property type="entry name" value="Fungal_trans"/>
    <property type="match status" value="1"/>
</dbReference>
<feature type="compositionally biased region" description="Low complexity" evidence="2">
    <location>
        <begin position="690"/>
        <end position="706"/>
    </location>
</feature>
<dbReference type="CDD" id="cd12148">
    <property type="entry name" value="fungal_TF_MHR"/>
    <property type="match status" value="1"/>
</dbReference>
<feature type="region of interest" description="Disordered" evidence="2">
    <location>
        <begin position="733"/>
        <end position="786"/>
    </location>
</feature>
<dbReference type="InterPro" id="IPR050987">
    <property type="entry name" value="AtrR-like"/>
</dbReference>
<evidence type="ECO:0000256" key="1">
    <source>
        <dbReference type="ARBA" id="ARBA00023242"/>
    </source>
</evidence>
<organism evidence="4 5">
    <name type="scientific">Marasmius crinis-equi</name>
    <dbReference type="NCBI Taxonomy" id="585013"/>
    <lineage>
        <taxon>Eukaryota</taxon>
        <taxon>Fungi</taxon>
        <taxon>Dikarya</taxon>
        <taxon>Basidiomycota</taxon>
        <taxon>Agaricomycotina</taxon>
        <taxon>Agaricomycetes</taxon>
        <taxon>Agaricomycetidae</taxon>
        <taxon>Agaricales</taxon>
        <taxon>Marasmiineae</taxon>
        <taxon>Marasmiaceae</taxon>
        <taxon>Marasmius</taxon>
    </lineage>
</organism>
<feature type="region of interest" description="Disordered" evidence="2">
    <location>
        <begin position="585"/>
        <end position="720"/>
    </location>
</feature>
<evidence type="ECO:0000313" key="4">
    <source>
        <dbReference type="EMBL" id="KAL0580770.1"/>
    </source>
</evidence>
<dbReference type="InterPro" id="IPR007219">
    <property type="entry name" value="XnlR_reg_dom"/>
</dbReference>
<feature type="compositionally biased region" description="Low complexity" evidence="2">
    <location>
        <begin position="590"/>
        <end position="602"/>
    </location>
</feature>
<feature type="compositionally biased region" description="Polar residues" evidence="2">
    <location>
        <begin position="677"/>
        <end position="687"/>
    </location>
</feature>
<evidence type="ECO:0000256" key="2">
    <source>
        <dbReference type="SAM" id="MobiDB-lite"/>
    </source>
</evidence>